<dbReference type="Pfam" id="PF10962">
    <property type="entry name" value="DUF2764"/>
    <property type="match status" value="1"/>
</dbReference>
<dbReference type="Proteomes" id="UP000318946">
    <property type="component" value="Chromosome"/>
</dbReference>
<sequence length="277" mass="31205">MFDTNYYCLVAGLREYSLDGGAKGFDPHAILDEILRELTPRDLRAVRLLYGYYDCKNLIALRAGSPAHDPLGNFARERLKEETEHPRLLPHAIGLVLAAYARPDGEEAEEVDTSRPFEQALFEAYYGLCAASPSRFLREWSDFDRTLRNVAAATTARAAGRPVDGHVVGNDDVAEQLRRSSASDFGLRGELPYIDAVIAAVNDESNLLEKEHKIDRIRWQQAVDLVAEDYFNVNAVLSYLVRINLVARWTQLDEARGRAMLGRLLRELDGKELINNK</sequence>
<keyword evidence="2" id="KW-1185">Reference proteome</keyword>
<name>A0A4Y1WW57_9BACT</name>
<dbReference type="EMBL" id="AP019735">
    <property type="protein sequence ID" value="BBL04398.1"/>
    <property type="molecule type" value="Genomic_DNA"/>
</dbReference>
<dbReference type="InterPro" id="IPR024492">
    <property type="entry name" value="DUF2764"/>
</dbReference>
<accession>A0A4Y1WW57</accession>
<proteinExistence type="predicted"/>
<organism evidence="1 2">
    <name type="scientific">Alistipes communis</name>
    <dbReference type="NCBI Taxonomy" id="2585118"/>
    <lineage>
        <taxon>Bacteria</taxon>
        <taxon>Pseudomonadati</taxon>
        <taxon>Bacteroidota</taxon>
        <taxon>Bacteroidia</taxon>
        <taxon>Bacteroidales</taxon>
        <taxon>Rikenellaceae</taxon>
        <taxon>Alistipes</taxon>
    </lineage>
</organism>
<dbReference type="AlphaFoldDB" id="A0A4Y1WW57"/>
<reference evidence="2" key="1">
    <citation type="submission" date="2019-06" db="EMBL/GenBank/DDBJ databases">
        <title>Alistipes onderdonkii subsp. vulgaris subsp. nov., Alistipes dispar sp. nov. and Alistipes communis sp. nov., isolated from human faeces, and creation of Alistipes onderdonkii subsp. onderdonkii subsp. nov.</title>
        <authorList>
            <person name="Sakamoto M."/>
            <person name="Ikeyama N."/>
            <person name="Ogata Y."/>
            <person name="Suda W."/>
            <person name="Iino T."/>
            <person name="Hattori M."/>
            <person name="Ohkuma M."/>
        </authorList>
    </citation>
    <scope>NUCLEOTIDE SEQUENCE [LARGE SCALE GENOMIC DNA]</scope>
    <source>
        <strain evidence="2">5CBH24</strain>
    </source>
</reference>
<evidence type="ECO:0000313" key="1">
    <source>
        <dbReference type="EMBL" id="BBL04398.1"/>
    </source>
</evidence>
<gene>
    <name evidence="1" type="ORF">A5CBH24_17110</name>
</gene>
<dbReference type="RefSeq" id="WP_141412866.1">
    <property type="nucleotide sequence ID" value="NZ_AP019735.1"/>
</dbReference>
<evidence type="ECO:0000313" key="2">
    <source>
        <dbReference type="Proteomes" id="UP000318946"/>
    </source>
</evidence>
<evidence type="ECO:0008006" key="3">
    <source>
        <dbReference type="Google" id="ProtNLM"/>
    </source>
</evidence>
<dbReference type="KEGG" id="acou:A5CBH24_17110"/>
<dbReference type="OrthoDB" id="9813754at2"/>
<dbReference type="GeneID" id="78342427"/>
<protein>
    <recommendedName>
        <fullName evidence="3">DUF2764 domain-containing protein</fullName>
    </recommendedName>
</protein>